<dbReference type="Pfam" id="PF09619">
    <property type="entry name" value="YscW"/>
    <property type="match status" value="1"/>
</dbReference>
<gene>
    <name evidence="2" type="ORF">ACFPP7_13255</name>
</gene>
<feature type="chain" id="PRO_5045810456" evidence="1">
    <location>
        <begin position="22"/>
        <end position="148"/>
    </location>
</feature>
<accession>A0ABW0QAF6</accession>
<name>A0ABW0QAF6_9BURK</name>
<evidence type="ECO:0000313" key="3">
    <source>
        <dbReference type="Proteomes" id="UP001596084"/>
    </source>
</evidence>
<proteinExistence type="predicted"/>
<dbReference type="PANTHER" id="PTHR38013:SF1">
    <property type="entry name" value="GLYCOPROTEIN_POLYSACCHARIDE METABOLISM"/>
    <property type="match status" value="1"/>
</dbReference>
<feature type="signal peptide" evidence="1">
    <location>
        <begin position="1"/>
        <end position="21"/>
    </location>
</feature>
<dbReference type="InterPro" id="IPR039366">
    <property type="entry name" value="Pilotin"/>
</dbReference>
<keyword evidence="3" id="KW-1185">Reference proteome</keyword>
<keyword evidence="1" id="KW-0732">Signal</keyword>
<comment type="caution">
    <text evidence="2">The sequence shown here is derived from an EMBL/GenBank/DDBJ whole genome shotgun (WGS) entry which is preliminary data.</text>
</comment>
<keyword evidence="2" id="KW-0449">Lipoprotein</keyword>
<dbReference type="Proteomes" id="UP001596084">
    <property type="component" value="Unassembled WGS sequence"/>
</dbReference>
<reference evidence="3" key="1">
    <citation type="journal article" date="2019" name="Int. J. Syst. Evol. Microbiol.">
        <title>The Global Catalogue of Microorganisms (GCM) 10K type strain sequencing project: providing services to taxonomists for standard genome sequencing and annotation.</title>
        <authorList>
            <consortium name="The Broad Institute Genomics Platform"/>
            <consortium name="The Broad Institute Genome Sequencing Center for Infectious Disease"/>
            <person name="Wu L."/>
            <person name="Ma J."/>
        </authorList>
    </citation>
    <scope>NUCLEOTIDE SEQUENCE [LARGE SCALE GENOMIC DNA]</scope>
    <source>
        <strain evidence="3">CGMCC 4.7277</strain>
    </source>
</reference>
<evidence type="ECO:0000256" key="1">
    <source>
        <dbReference type="SAM" id="SignalP"/>
    </source>
</evidence>
<dbReference type="PROSITE" id="PS51257">
    <property type="entry name" value="PROKAR_LIPOPROTEIN"/>
    <property type="match status" value="1"/>
</dbReference>
<dbReference type="EMBL" id="JBHSMX010000020">
    <property type="protein sequence ID" value="MFC5521871.1"/>
    <property type="molecule type" value="Genomic_DNA"/>
</dbReference>
<sequence>MKRRMMTMAALAALGLLTACATGPASPPAAEPAPAAASGLRVSGSIAYLQRVALPPDSEIIVQLRDVSRMDAKAGILAEQRFTTRSQVPLPFELWVDPAKVDPRMRCTVAARIELGGKLLFINDKLYPVLTQGHGNKVEMVLHMVAKP</sequence>
<dbReference type="RefSeq" id="WP_068834370.1">
    <property type="nucleotide sequence ID" value="NZ_JBHSMX010000020.1"/>
</dbReference>
<protein>
    <submittedName>
        <fullName evidence="2">YbaY family lipoprotein</fullName>
    </submittedName>
</protein>
<dbReference type="InterPro" id="IPR053196">
    <property type="entry name" value="Lipoprotein_YbaY-like"/>
</dbReference>
<evidence type="ECO:0000313" key="2">
    <source>
        <dbReference type="EMBL" id="MFC5521871.1"/>
    </source>
</evidence>
<organism evidence="2 3">
    <name type="scientific">Polaromonas jejuensis</name>
    <dbReference type="NCBI Taxonomy" id="457502"/>
    <lineage>
        <taxon>Bacteria</taxon>
        <taxon>Pseudomonadati</taxon>
        <taxon>Pseudomonadota</taxon>
        <taxon>Betaproteobacteria</taxon>
        <taxon>Burkholderiales</taxon>
        <taxon>Comamonadaceae</taxon>
        <taxon>Polaromonas</taxon>
    </lineage>
</organism>
<dbReference type="PANTHER" id="PTHR38013">
    <property type="entry name" value="GLYCOPROTEIN/POLYSACCHARIDE METABOLISM"/>
    <property type="match status" value="1"/>
</dbReference>